<accession>A0A7C8IGI6</accession>
<keyword evidence="5" id="KW-1185">Reference proteome</keyword>
<dbReference type="Gene3D" id="3.40.50.720">
    <property type="entry name" value="NAD(P)-binding Rossmann-like Domain"/>
    <property type="match status" value="1"/>
</dbReference>
<feature type="domain" description="NmrA-like" evidence="3">
    <location>
        <begin position="4"/>
        <end position="304"/>
    </location>
</feature>
<dbReference type="GO" id="GO:0005634">
    <property type="term" value="C:nucleus"/>
    <property type="evidence" value="ECO:0007669"/>
    <property type="project" value="TreeGrafter"/>
</dbReference>
<dbReference type="PANTHER" id="PTHR42748">
    <property type="entry name" value="NITROGEN METABOLITE REPRESSION PROTEIN NMRA FAMILY MEMBER"/>
    <property type="match status" value="1"/>
</dbReference>
<dbReference type="InterPro" id="IPR008030">
    <property type="entry name" value="NmrA-like"/>
</dbReference>
<dbReference type="OrthoDB" id="300709at2759"/>
<evidence type="ECO:0000256" key="1">
    <source>
        <dbReference type="ARBA" id="ARBA00006328"/>
    </source>
</evidence>
<dbReference type="InterPro" id="IPR036291">
    <property type="entry name" value="NAD(P)-bd_dom_sf"/>
</dbReference>
<keyword evidence="2" id="KW-0521">NADP</keyword>
<comment type="caution">
    <text evidence="4">The sequence shown here is derived from an EMBL/GenBank/DDBJ whole genome shotgun (WGS) entry which is preliminary data.</text>
</comment>
<evidence type="ECO:0000313" key="4">
    <source>
        <dbReference type="EMBL" id="KAF2875813.1"/>
    </source>
</evidence>
<sequence length="313" mass="34329">MASKDLLVIFGATGNQGGSTAHIVLDDPELSQRYSVRAITRSASNPAAQALKSKGAEIVEADLDDPASLKPALKGASFVFGVTNTQYDGTSREVETRQAKALCTEAVAAGVKYFIWSSGSPAAKHSHGKLNVPHFDVKSEIEEYVRTLPFQSAFVAPGSFMQNLWSHMMPKASPSGDGTYAITNLCHGSTPMPLIDITDTGKWTSAILADPDKYAGKYFAAAQRLYTFDEMASIVSKVTGKTVRHQHVPDEVLRAWMPEAMRESLGDMQVLWRDYGYYGETMKQDVEWAAAQARGQLTDLETYLRKSDFKIEE</sequence>
<dbReference type="Pfam" id="PF05368">
    <property type="entry name" value="NmrA"/>
    <property type="match status" value="1"/>
</dbReference>
<evidence type="ECO:0000256" key="2">
    <source>
        <dbReference type="ARBA" id="ARBA00022857"/>
    </source>
</evidence>
<dbReference type="PANTHER" id="PTHR42748:SF11">
    <property type="entry name" value="NMRA-LIKE DOMAIN-CONTAINING PROTEIN"/>
    <property type="match status" value="1"/>
</dbReference>
<protein>
    <recommendedName>
        <fullName evidence="3">NmrA-like domain-containing protein</fullName>
    </recommendedName>
</protein>
<dbReference type="Proteomes" id="UP000481861">
    <property type="component" value="Unassembled WGS sequence"/>
</dbReference>
<evidence type="ECO:0000313" key="5">
    <source>
        <dbReference type="Proteomes" id="UP000481861"/>
    </source>
</evidence>
<dbReference type="CDD" id="cd05251">
    <property type="entry name" value="NmrA_like_SDR_a"/>
    <property type="match status" value="1"/>
</dbReference>
<dbReference type="EMBL" id="JAADJZ010000004">
    <property type="protein sequence ID" value="KAF2875813.1"/>
    <property type="molecule type" value="Genomic_DNA"/>
</dbReference>
<proteinExistence type="inferred from homology"/>
<dbReference type="SUPFAM" id="SSF51735">
    <property type="entry name" value="NAD(P)-binding Rossmann-fold domains"/>
    <property type="match status" value="1"/>
</dbReference>
<dbReference type="Gene3D" id="3.90.25.10">
    <property type="entry name" value="UDP-galactose 4-epimerase, domain 1"/>
    <property type="match status" value="1"/>
</dbReference>
<evidence type="ECO:0000259" key="3">
    <source>
        <dbReference type="Pfam" id="PF05368"/>
    </source>
</evidence>
<dbReference type="InterPro" id="IPR051164">
    <property type="entry name" value="NmrA-like_oxidored"/>
</dbReference>
<gene>
    <name evidence="4" type="ORF">BDV95DRAFT_562699</name>
</gene>
<comment type="similarity">
    <text evidence="1">Belongs to the NmrA-type oxidoreductase family.</text>
</comment>
<dbReference type="AlphaFoldDB" id="A0A7C8IGI6"/>
<name>A0A7C8IGI6_9PLEO</name>
<organism evidence="4 5">
    <name type="scientific">Massariosphaeria phaeospora</name>
    <dbReference type="NCBI Taxonomy" id="100035"/>
    <lineage>
        <taxon>Eukaryota</taxon>
        <taxon>Fungi</taxon>
        <taxon>Dikarya</taxon>
        <taxon>Ascomycota</taxon>
        <taxon>Pezizomycotina</taxon>
        <taxon>Dothideomycetes</taxon>
        <taxon>Pleosporomycetidae</taxon>
        <taxon>Pleosporales</taxon>
        <taxon>Pleosporales incertae sedis</taxon>
        <taxon>Massariosphaeria</taxon>
    </lineage>
</organism>
<reference evidence="4 5" key="1">
    <citation type="submission" date="2020-01" db="EMBL/GenBank/DDBJ databases">
        <authorList>
            <consortium name="DOE Joint Genome Institute"/>
            <person name="Haridas S."/>
            <person name="Albert R."/>
            <person name="Binder M."/>
            <person name="Bloem J."/>
            <person name="Labutti K."/>
            <person name="Salamov A."/>
            <person name="Andreopoulos B."/>
            <person name="Baker S.E."/>
            <person name="Barry K."/>
            <person name="Bills G."/>
            <person name="Bluhm B.H."/>
            <person name="Cannon C."/>
            <person name="Castanera R."/>
            <person name="Culley D.E."/>
            <person name="Daum C."/>
            <person name="Ezra D."/>
            <person name="Gonzalez J.B."/>
            <person name="Henrissat B."/>
            <person name="Kuo A."/>
            <person name="Liang C."/>
            <person name="Lipzen A."/>
            <person name="Lutzoni F."/>
            <person name="Magnuson J."/>
            <person name="Mondo S."/>
            <person name="Nolan M."/>
            <person name="Ohm R."/>
            <person name="Pangilinan J."/>
            <person name="Park H.-J.H."/>
            <person name="Ramirez L."/>
            <person name="Alfaro M."/>
            <person name="Sun H."/>
            <person name="Tritt A."/>
            <person name="Yoshinaga Y."/>
            <person name="Zwiers L.-H.L."/>
            <person name="Turgeon B.G."/>
            <person name="Goodwin S.B."/>
            <person name="Spatafora J.W."/>
            <person name="Crous P.W."/>
            <person name="Grigoriev I.V."/>
        </authorList>
    </citation>
    <scope>NUCLEOTIDE SEQUENCE [LARGE SCALE GENOMIC DNA]</scope>
    <source>
        <strain evidence="4 5">CBS 611.86</strain>
    </source>
</reference>